<evidence type="ECO:0000313" key="3">
    <source>
        <dbReference type="Proteomes" id="UP000622533"/>
    </source>
</evidence>
<sequence length="113" mass="12420">MNRKQIAEFSLEDGTKFLAEVDEPENSNALTRVARSDTGQMVVEAKKKFDEVLDQIQPVASAIITKLSQMNTPADEVEVKFGIKLNAAAGAIFTSVSGEANYEITLKWKQDKA</sequence>
<organism evidence="2 3">
    <name type="scientific">Desmonostoc muscorum LEGE 12446</name>
    <dbReference type="NCBI Taxonomy" id="1828758"/>
    <lineage>
        <taxon>Bacteria</taxon>
        <taxon>Bacillati</taxon>
        <taxon>Cyanobacteriota</taxon>
        <taxon>Cyanophyceae</taxon>
        <taxon>Nostocales</taxon>
        <taxon>Nostocaceae</taxon>
        <taxon>Desmonostoc</taxon>
    </lineage>
</organism>
<reference evidence="2" key="1">
    <citation type="submission" date="2020-10" db="EMBL/GenBank/DDBJ databases">
        <authorList>
            <person name="Castelo-Branco R."/>
            <person name="Eusebio N."/>
            <person name="Adriana R."/>
            <person name="Vieira A."/>
            <person name="Brugerolle De Fraissinette N."/>
            <person name="Rezende De Castro R."/>
            <person name="Schneider M.P."/>
            <person name="Vasconcelos V."/>
            <person name="Leao P.N."/>
        </authorList>
    </citation>
    <scope>NUCLEOTIDE SEQUENCE</scope>
    <source>
        <strain evidence="2">LEGE 12446</strain>
    </source>
</reference>
<accession>A0A8J6ZY58</accession>
<gene>
    <name evidence="2" type="ORF">IQ276_24085</name>
</gene>
<dbReference type="NCBIfam" id="NF041216">
    <property type="entry name" value="CU044_2847_fam"/>
    <property type="match status" value="1"/>
</dbReference>
<feature type="domain" description="Trypsin-co-occurring" evidence="1">
    <location>
        <begin position="9"/>
        <end position="110"/>
    </location>
</feature>
<dbReference type="RefSeq" id="WP_193920379.1">
    <property type="nucleotide sequence ID" value="NZ_JADEXS020000001.1"/>
</dbReference>
<keyword evidence="3" id="KW-1185">Reference proteome</keyword>
<dbReference type="Proteomes" id="UP000622533">
    <property type="component" value="Unassembled WGS sequence"/>
</dbReference>
<name>A0A8J6ZY58_DESMC</name>
<evidence type="ECO:0000259" key="1">
    <source>
        <dbReference type="Pfam" id="PF19493"/>
    </source>
</evidence>
<protein>
    <recommendedName>
        <fullName evidence="1">Trypsin-co-occurring domain-containing protein</fullName>
    </recommendedName>
</protein>
<proteinExistence type="predicted"/>
<dbReference type="AlphaFoldDB" id="A0A8J6ZY58"/>
<dbReference type="Pfam" id="PF19493">
    <property type="entry name" value="Trypco1"/>
    <property type="match status" value="1"/>
</dbReference>
<evidence type="ECO:0000313" key="2">
    <source>
        <dbReference type="EMBL" id="MBE9025388.1"/>
    </source>
</evidence>
<dbReference type="EMBL" id="JADEXS010000407">
    <property type="protein sequence ID" value="MBE9025388.1"/>
    <property type="molecule type" value="Genomic_DNA"/>
</dbReference>
<comment type="caution">
    <text evidence="2">The sequence shown here is derived from an EMBL/GenBank/DDBJ whole genome shotgun (WGS) entry which is preliminary data.</text>
</comment>
<dbReference type="InterPro" id="IPR045794">
    <property type="entry name" value="Trypco1"/>
</dbReference>